<dbReference type="EMBL" id="JBBUKT010000005">
    <property type="protein sequence ID" value="MEK7951784.1"/>
    <property type="molecule type" value="Genomic_DNA"/>
</dbReference>
<keyword evidence="2" id="KW-1185">Reference proteome</keyword>
<evidence type="ECO:0008006" key="3">
    <source>
        <dbReference type="Google" id="ProtNLM"/>
    </source>
</evidence>
<gene>
    <name evidence="1" type="ORF">WKV53_14800</name>
</gene>
<name>A0ABU9AXS8_9BACT</name>
<proteinExistence type="predicted"/>
<evidence type="ECO:0000313" key="1">
    <source>
        <dbReference type="EMBL" id="MEK7951784.1"/>
    </source>
</evidence>
<reference evidence="1 2" key="1">
    <citation type="submission" date="2024-04" db="EMBL/GenBank/DDBJ databases">
        <title>Luteolibacter sp. isolated from soil.</title>
        <authorList>
            <person name="An J."/>
        </authorList>
    </citation>
    <scope>NUCLEOTIDE SEQUENCE [LARGE SCALE GENOMIC DNA]</scope>
    <source>
        <strain evidence="1 2">Y139</strain>
    </source>
</reference>
<accession>A0ABU9AXS8</accession>
<dbReference type="Proteomes" id="UP001371305">
    <property type="component" value="Unassembled WGS sequence"/>
</dbReference>
<organism evidence="1 2">
    <name type="scientific">Luteolibacter soli</name>
    <dbReference type="NCBI Taxonomy" id="3135280"/>
    <lineage>
        <taxon>Bacteria</taxon>
        <taxon>Pseudomonadati</taxon>
        <taxon>Verrucomicrobiota</taxon>
        <taxon>Verrucomicrobiia</taxon>
        <taxon>Verrucomicrobiales</taxon>
        <taxon>Verrucomicrobiaceae</taxon>
        <taxon>Luteolibacter</taxon>
    </lineage>
</organism>
<comment type="caution">
    <text evidence="1">The sequence shown here is derived from an EMBL/GenBank/DDBJ whole genome shotgun (WGS) entry which is preliminary data.</text>
</comment>
<evidence type="ECO:0000313" key="2">
    <source>
        <dbReference type="Proteomes" id="UP001371305"/>
    </source>
</evidence>
<sequence>MDHELQRYLNDHLAGSAGAVKLIDDLASRQEDPGEAEFFRALREKVEADRVQLRELLDRAGLEESTALQVAGKLTAGVSQLKLKWEGMEPGELGMLEALEMLALGIQGKRMLWVMLGELAPAFPEWEGVRFADLELEAIRQRDAVEERRVRCGRDSLVDAGRLEVVRAES</sequence>
<dbReference type="RefSeq" id="WP_341405524.1">
    <property type="nucleotide sequence ID" value="NZ_JBBUKT010000005.1"/>
</dbReference>
<protein>
    <recommendedName>
        <fullName evidence="3">DUF892 family protein</fullName>
    </recommendedName>
</protein>